<evidence type="ECO:0000313" key="3">
    <source>
        <dbReference type="EMBL" id="KYF69458.1"/>
    </source>
</evidence>
<evidence type="ECO:0008006" key="5">
    <source>
        <dbReference type="Google" id="ProtNLM"/>
    </source>
</evidence>
<comment type="similarity">
    <text evidence="1">Belongs to the RelE toxin family.</text>
</comment>
<sequence>MPAEWSPEALADLEDICAYIARDDPKAAEAWIDKLISKADRASAHPRAGRVVPEIEDPDIREVFLKSYRVIYRVEPERVIVLTVLEGHRRLRSSRLR</sequence>
<dbReference type="Gene3D" id="3.30.2310.20">
    <property type="entry name" value="RelE-like"/>
    <property type="match status" value="1"/>
</dbReference>
<name>A0A150QP82_SORCE</name>
<comment type="caution">
    <text evidence="3">The sequence shown here is derived from an EMBL/GenBank/DDBJ whole genome shotgun (WGS) entry which is preliminary data.</text>
</comment>
<dbReference type="InterPro" id="IPR007712">
    <property type="entry name" value="RelE/ParE_toxin"/>
</dbReference>
<dbReference type="SUPFAM" id="SSF143011">
    <property type="entry name" value="RelE-like"/>
    <property type="match status" value="1"/>
</dbReference>
<dbReference type="Pfam" id="PF05016">
    <property type="entry name" value="ParE_toxin"/>
    <property type="match status" value="1"/>
</dbReference>
<dbReference type="EMBL" id="JEMA01000468">
    <property type="protein sequence ID" value="KYF69458.1"/>
    <property type="molecule type" value="Genomic_DNA"/>
</dbReference>
<keyword evidence="2" id="KW-1277">Toxin-antitoxin system</keyword>
<dbReference type="NCBIfam" id="TIGR02385">
    <property type="entry name" value="RelE_StbE"/>
    <property type="match status" value="1"/>
</dbReference>
<proteinExistence type="inferred from homology"/>
<dbReference type="PANTHER" id="PTHR33755">
    <property type="entry name" value="TOXIN PARE1-RELATED"/>
    <property type="match status" value="1"/>
</dbReference>
<gene>
    <name evidence="3" type="ORF">BE15_18230</name>
</gene>
<organism evidence="3 4">
    <name type="scientific">Sorangium cellulosum</name>
    <name type="common">Polyangium cellulosum</name>
    <dbReference type="NCBI Taxonomy" id="56"/>
    <lineage>
        <taxon>Bacteria</taxon>
        <taxon>Pseudomonadati</taxon>
        <taxon>Myxococcota</taxon>
        <taxon>Polyangia</taxon>
        <taxon>Polyangiales</taxon>
        <taxon>Polyangiaceae</taxon>
        <taxon>Sorangium</taxon>
    </lineage>
</organism>
<dbReference type="Proteomes" id="UP000075260">
    <property type="component" value="Unassembled WGS sequence"/>
</dbReference>
<dbReference type="PANTHER" id="PTHR33755:SF5">
    <property type="entry name" value="TYPE II TOXIN-ANTITOXIN SYSTEM RELE_PARE FAMILY TOXIN"/>
    <property type="match status" value="1"/>
</dbReference>
<dbReference type="RefSeq" id="WP_061608386.1">
    <property type="nucleotide sequence ID" value="NZ_JEMA01000468.1"/>
</dbReference>
<accession>A0A150QP82</accession>
<dbReference type="InterPro" id="IPR035093">
    <property type="entry name" value="RelE/ParE_toxin_dom_sf"/>
</dbReference>
<protein>
    <recommendedName>
        <fullName evidence="5">Plasmid stabilization protein</fullName>
    </recommendedName>
</protein>
<evidence type="ECO:0000256" key="2">
    <source>
        <dbReference type="ARBA" id="ARBA00022649"/>
    </source>
</evidence>
<dbReference type="OrthoDB" id="9798046at2"/>
<evidence type="ECO:0000313" key="4">
    <source>
        <dbReference type="Proteomes" id="UP000075260"/>
    </source>
</evidence>
<dbReference type="AlphaFoldDB" id="A0A150QP82"/>
<reference evidence="3 4" key="1">
    <citation type="submission" date="2014-02" db="EMBL/GenBank/DDBJ databases">
        <title>The small core and large imbalanced accessory genome model reveals a collaborative survival strategy of Sorangium cellulosum strains in nature.</title>
        <authorList>
            <person name="Han K."/>
            <person name="Peng R."/>
            <person name="Blom J."/>
            <person name="Li Y.-Z."/>
        </authorList>
    </citation>
    <scope>NUCLEOTIDE SEQUENCE [LARGE SCALE GENOMIC DNA]</scope>
    <source>
        <strain evidence="3 4">So0008-312</strain>
    </source>
</reference>
<evidence type="ECO:0000256" key="1">
    <source>
        <dbReference type="ARBA" id="ARBA00006226"/>
    </source>
</evidence>
<dbReference type="InterPro" id="IPR051803">
    <property type="entry name" value="TA_system_RelE-like_toxin"/>
</dbReference>